<feature type="transmembrane region" description="Helical" evidence="9">
    <location>
        <begin position="263"/>
        <end position="281"/>
    </location>
</feature>
<dbReference type="PANTHER" id="PTHR11616">
    <property type="entry name" value="SODIUM/CHLORIDE DEPENDENT TRANSPORTER"/>
    <property type="match status" value="1"/>
</dbReference>
<comment type="caution">
    <text evidence="10">The sequence shown here is derived from an EMBL/GenBank/DDBJ whole genome shotgun (WGS) entry which is preliminary data.</text>
</comment>
<gene>
    <name evidence="10" type="ORF">KP79_PYT10822</name>
</gene>
<dbReference type="Proteomes" id="UP000242188">
    <property type="component" value="Unassembled WGS sequence"/>
</dbReference>
<dbReference type="GO" id="GO:0005886">
    <property type="term" value="C:plasma membrane"/>
    <property type="evidence" value="ECO:0007669"/>
    <property type="project" value="TreeGrafter"/>
</dbReference>
<keyword evidence="8" id="KW-0915">Sodium</keyword>
<keyword evidence="5 9" id="KW-1133">Transmembrane helix</keyword>
<evidence type="ECO:0000256" key="5">
    <source>
        <dbReference type="ARBA" id="ARBA00022989"/>
    </source>
</evidence>
<dbReference type="Pfam" id="PF00209">
    <property type="entry name" value="SNF"/>
    <property type="match status" value="1"/>
</dbReference>
<keyword evidence="4 9" id="KW-0812">Transmembrane</keyword>
<feature type="transmembrane region" description="Helical" evidence="9">
    <location>
        <begin position="222"/>
        <end position="243"/>
    </location>
</feature>
<dbReference type="EMBL" id="NEDP02000233">
    <property type="protein sequence ID" value="OWF56261.1"/>
    <property type="molecule type" value="Genomic_DNA"/>
</dbReference>
<keyword evidence="6 9" id="KW-0472">Membrane</keyword>
<dbReference type="AlphaFoldDB" id="A0A210R5U7"/>
<evidence type="ECO:0000256" key="6">
    <source>
        <dbReference type="ARBA" id="ARBA00023136"/>
    </source>
</evidence>
<proteinExistence type="inferred from homology"/>
<protein>
    <submittedName>
        <fullName evidence="10">Sodium-and chloride-dependent glycine transporter 2</fullName>
    </submittedName>
</protein>
<feature type="binding site" evidence="8">
    <location>
        <position position="123"/>
    </location>
    <ligand>
        <name>Na(+)</name>
        <dbReference type="ChEBI" id="CHEBI:29101"/>
        <label>1</label>
    </ligand>
</feature>
<comment type="subcellular location">
    <subcellularLocation>
        <location evidence="1">Membrane</location>
        <topology evidence="1">Multi-pass membrane protein</topology>
    </subcellularLocation>
</comment>
<keyword evidence="11" id="KW-1185">Reference proteome</keyword>
<evidence type="ECO:0000256" key="9">
    <source>
        <dbReference type="SAM" id="Phobius"/>
    </source>
</evidence>
<sequence>MAYFSRLADSQVWIEATFMAFYSLGPSWGGVMMMGSHMKFHTNCLRNVLIGIIGDVCIAVFSSVVLFAVLGVMASEIGVPVEDVVKSGMSIGLVGYTRALTYLPAPYIWAVVFFFAVTIVGLDAQVVCTETVVSFMEGFSARLGRHGHLLLVVLVNIVMLLFNLPFCTQAGPYMFQLVDWYLPTWSVVVIALLEVIAIMWFYGGDRVDSGLKDMIGRKMPHVFRLVAAYISPVFFLLLLLTSFATYRPPKYGSYVFPEYTHVIGWLISFSMVIPIPLYIVWRFTKLSGSFKQRWTTLIQPSGAWGPIDSVHRMEYLDWSNTERSWRDIAFYNLTGRQRGSVKNHFETVALY</sequence>
<organism evidence="10 11">
    <name type="scientific">Mizuhopecten yessoensis</name>
    <name type="common">Japanese scallop</name>
    <name type="synonym">Patinopecten yessoensis</name>
    <dbReference type="NCBI Taxonomy" id="6573"/>
    <lineage>
        <taxon>Eukaryota</taxon>
        <taxon>Metazoa</taxon>
        <taxon>Spiralia</taxon>
        <taxon>Lophotrochozoa</taxon>
        <taxon>Mollusca</taxon>
        <taxon>Bivalvia</taxon>
        <taxon>Autobranchia</taxon>
        <taxon>Pteriomorphia</taxon>
        <taxon>Pectinida</taxon>
        <taxon>Pectinoidea</taxon>
        <taxon>Pectinidae</taxon>
        <taxon>Mizuhopecten</taxon>
    </lineage>
</organism>
<evidence type="ECO:0000256" key="4">
    <source>
        <dbReference type="ARBA" id="ARBA00022692"/>
    </source>
</evidence>
<dbReference type="OrthoDB" id="6155318at2759"/>
<feature type="transmembrane region" description="Helical" evidence="9">
    <location>
        <begin position="149"/>
        <end position="174"/>
    </location>
</feature>
<keyword evidence="8" id="KW-0479">Metal-binding</keyword>
<dbReference type="GO" id="GO:0089718">
    <property type="term" value="P:amino acid import across plasma membrane"/>
    <property type="evidence" value="ECO:0007669"/>
    <property type="project" value="TreeGrafter"/>
</dbReference>
<dbReference type="GO" id="GO:0046872">
    <property type="term" value="F:metal ion binding"/>
    <property type="evidence" value="ECO:0007669"/>
    <property type="project" value="UniProtKB-KW"/>
</dbReference>
<dbReference type="GO" id="GO:0005283">
    <property type="term" value="F:amino acid:sodium symporter activity"/>
    <property type="evidence" value="ECO:0007669"/>
    <property type="project" value="TreeGrafter"/>
</dbReference>
<accession>A0A210R5U7</accession>
<dbReference type="PROSITE" id="PS50267">
    <property type="entry name" value="NA_NEUROTRAN_SYMP_3"/>
    <property type="match status" value="1"/>
</dbReference>
<evidence type="ECO:0000256" key="8">
    <source>
        <dbReference type="PIRSR" id="PIRSR600175-1"/>
    </source>
</evidence>
<feature type="transmembrane region" description="Helical" evidence="9">
    <location>
        <begin position="48"/>
        <end position="74"/>
    </location>
</feature>
<feature type="binding site" evidence="8">
    <location>
        <position position="23"/>
    </location>
    <ligand>
        <name>Na(+)</name>
        <dbReference type="ChEBI" id="CHEBI:29101"/>
        <label>1</label>
    </ligand>
</feature>
<dbReference type="PANTHER" id="PTHR11616:SF321">
    <property type="entry name" value="SODIUM-DEPENDENT NUTRIENT AMINO ACID TRANSPORTER 1-RELATED"/>
    <property type="match status" value="1"/>
</dbReference>
<reference evidence="10 11" key="1">
    <citation type="journal article" date="2017" name="Nat. Ecol. Evol.">
        <title>Scallop genome provides insights into evolution of bilaterian karyotype and development.</title>
        <authorList>
            <person name="Wang S."/>
            <person name="Zhang J."/>
            <person name="Jiao W."/>
            <person name="Li J."/>
            <person name="Xun X."/>
            <person name="Sun Y."/>
            <person name="Guo X."/>
            <person name="Huan P."/>
            <person name="Dong B."/>
            <person name="Zhang L."/>
            <person name="Hu X."/>
            <person name="Sun X."/>
            <person name="Wang J."/>
            <person name="Zhao C."/>
            <person name="Wang Y."/>
            <person name="Wang D."/>
            <person name="Huang X."/>
            <person name="Wang R."/>
            <person name="Lv J."/>
            <person name="Li Y."/>
            <person name="Zhang Z."/>
            <person name="Liu B."/>
            <person name="Lu W."/>
            <person name="Hui Y."/>
            <person name="Liang J."/>
            <person name="Zhou Z."/>
            <person name="Hou R."/>
            <person name="Li X."/>
            <person name="Liu Y."/>
            <person name="Li H."/>
            <person name="Ning X."/>
            <person name="Lin Y."/>
            <person name="Zhao L."/>
            <person name="Xing Q."/>
            <person name="Dou J."/>
            <person name="Li Y."/>
            <person name="Mao J."/>
            <person name="Guo H."/>
            <person name="Dou H."/>
            <person name="Li T."/>
            <person name="Mu C."/>
            <person name="Jiang W."/>
            <person name="Fu Q."/>
            <person name="Fu X."/>
            <person name="Miao Y."/>
            <person name="Liu J."/>
            <person name="Yu Q."/>
            <person name="Li R."/>
            <person name="Liao H."/>
            <person name="Li X."/>
            <person name="Kong Y."/>
            <person name="Jiang Z."/>
            <person name="Chourrout D."/>
            <person name="Li R."/>
            <person name="Bao Z."/>
        </authorList>
    </citation>
    <scope>NUCLEOTIDE SEQUENCE [LARGE SCALE GENOMIC DNA]</scope>
    <source>
        <strain evidence="10 11">PY_sf001</strain>
    </source>
</reference>
<name>A0A210R5U7_MIZYE</name>
<dbReference type="SUPFAM" id="SSF161070">
    <property type="entry name" value="SNF-like"/>
    <property type="match status" value="1"/>
</dbReference>
<evidence type="ECO:0000256" key="3">
    <source>
        <dbReference type="ARBA" id="ARBA00022448"/>
    </source>
</evidence>
<evidence type="ECO:0000313" key="10">
    <source>
        <dbReference type="EMBL" id="OWF56261.1"/>
    </source>
</evidence>
<evidence type="ECO:0000256" key="1">
    <source>
        <dbReference type="ARBA" id="ARBA00004141"/>
    </source>
</evidence>
<evidence type="ECO:0000256" key="2">
    <source>
        <dbReference type="ARBA" id="ARBA00006459"/>
    </source>
</evidence>
<feature type="transmembrane region" description="Helical" evidence="9">
    <location>
        <begin position="180"/>
        <end position="202"/>
    </location>
</feature>
<dbReference type="InterPro" id="IPR037272">
    <property type="entry name" value="SNS_sf"/>
</dbReference>
<dbReference type="GO" id="GO:0015179">
    <property type="term" value="F:L-amino acid transmembrane transporter activity"/>
    <property type="evidence" value="ECO:0007669"/>
    <property type="project" value="TreeGrafter"/>
</dbReference>
<dbReference type="InterPro" id="IPR000175">
    <property type="entry name" value="Na/ntran_symport"/>
</dbReference>
<feature type="transmembrane region" description="Helical" evidence="9">
    <location>
        <begin position="107"/>
        <end position="128"/>
    </location>
</feature>
<dbReference type="PRINTS" id="PR00176">
    <property type="entry name" value="NANEUSMPORT"/>
</dbReference>
<keyword evidence="3" id="KW-0813">Transport</keyword>
<keyword evidence="7" id="KW-0325">Glycoprotein</keyword>
<evidence type="ECO:0000256" key="7">
    <source>
        <dbReference type="ARBA" id="ARBA00023180"/>
    </source>
</evidence>
<comment type="similarity">
    <text evidence="2">Belongs to the sodium:neurotransmitter symporter (SNF) (TC 2.A.22) family.</text>
</comment>
<feature type="transmembrane region" description="Helical" evidence="9">
    <location>
        <begin position="12"/>
        <end position="36"/>
    </location>
</feature>
<evidence type="ECO:0000313" key="11">
    <source>
        <dbReference type="Proteomes" id="UP000242188"/>
    </source>
</evidence>